<dbReference type="PANTHER" id="PTHR12001:SF86">
    <property type="entry name" value="GERANYLGERANYL DIPHOSPHATE SYNTHASE"/>
    <property type="match status" value="1"/>
</dbReference>
<evidence type="ECO:0000256" key="4">
    <source>
        <dbReference type="RuleBase" id="RU004466"/>
    </source>
</evidence>
<dbReference type="InterPro" id="IPR033749">
    <property type="entry name" value="Polyprenyl_synt_CS"/>
</dbReference>
<dbReference type="CDD" id="cd00685">
    <property type="entry name" value="Trans_IPPS_HT"/>
    <property type="match status" value="1"/>
</dbReference>
<evidence type="ECO:0000256" key="2">
    <source>
        <dbReference type="ARBA" id="ARBA00022723"/>
    </source>
</evidence>
<dbReference type="EMBL" id="JAHKNI010000022">
    <property type="protein sequence ID" value="MBU3067511.1"/>
    <property type="molecule type" value="Genomic_DNA"/>
</dbReference>
<dbReference type="PANTHER" id="PTHR12001">
    <property type="entry name" value="GERANYLGERANYL PYROPHOSPHATE SYNTHASE"/>
    <property type="match status" value="1"/>
</dbReference>
<protein>
    <submittedName>
        <fullName evidence="5">Polyprenyl synthetase family protein</fullName>
    </submittedName>
</protein>
<dbReference type="Pfam" id="PF00348">
    <property type="entry name" value="polyprenyl_synt"/>
    <property type="match status" value="1"/>
</dbReference>
<dbReference type="PROSITE" id="PS00444">
    <property type="entry name" value="POLYPRENYL_SYNTHASE_2"/>
    <property type="match status" value="1"/>
</dbReference>
<proteinExistence type="inferred from homology"/>
<comment type="pathway">
    <text evidence="1">Isoprenoid biosynthesis.</text>
</comment>
<dbReference type="SUPFAM" id="SSF48576">
    <property type="entry name" value="Terpenoid synthases"/>
    <property type="match status" value="1"/>
</dbReference>
<dbReference type="InterPro" id="IPR000092">
    <property type="entry name" value="Polyprenyl_synt"/>
</dbReference>
<dbReference type="SFLD" id="SFLDS00005">
    <property type="entry name" value="Isoprenoid_Synthase_Type_I"/>
    <property type="match status" value="1"/>
</dbReference>
<name>A0ABS6BDG6_9NOCA</name>
<comment type="caution">
    <text evidence="5">The sequence shown here is derived from an EMBL/GenBank/DDBJ whole genome shotgun (WGS) entry which is preliminary data.</text>
</comment>
<organism evidence="5 6">
    <name type="scientific">Nocardia albiluteola</name>
    <dbReference type="NCBI Taxonomy" id="2842303"/>
    <lineage>
        <taxon>Bacteria</taxon>
        <taxon>Bacillati</taxon>
        <taxon>Actinomycetota</taxon>
        <taxon>Actinomycetes</taxon>
        <taxon>Mycobacteriales</taxon>
        <taxon>Nocardiaceae</taxon>
        <taxon>Nocardia</taxon>
    </lineage>
</organism>
<evidence type="ECO:0000313" key="5">
    <source>
        <dbReference type="EMBL" id="MBU3067511.1"/>
    </source>
</evidence>
<dbReference type="SFLD" id="SFLDG01017">
    <property type="entry name" value="Polyprenyl_Transferase_Like"/>
    <property type="match status" value="1"/>
</dbReference>
<evidence type="ECO:0000313" key="6">
    <source>
        <dbReference type="Proteomes" id="UP000733379"/>
    </source>
</evidence>
<keyword evidence="3" id="KW-0460">Magnesium</keyword>
<dbReference type="RefSeq" id="WP_215923588.1">
    <property type="nucleotide sequence ID" value="NZ_JAHKNI010000022.1"/>
</dbReference>
<dbReference type="InterPro" id="IPR008949">
    <property type="entry name" value="Isoprenoid_synthase_dom_sf"/>
</dbReference>
<comment type="similarity">
    <text evidence="4">Belongs to the FPP/GGPP synthase family.</text>
</comment>
<evidence type="ECO:0000256" key="1">
    <source>
        <dbReference type="ARBA" id="ARBA00005128"/>
    </source>
</evidence>
<reference evidence="5 6" key="1">
    <citation type="submission" date="2021-06" db="EMBL/GenBank/DDBJ databases">
        <title>Actinomycetes sequencing.</title>
        <authorList>
            <person name="Shan Q."/>
        </authorList>
    </citation>
    <scope>NUCLEOTIDE SEQUENCE [LARGE SCALE GENOMIC DNA]</scope>
    <source>
        <strain evidence="5 6">NEAU-G5</strain>
    </source>
</reference>
<keyword evidence="2" id="KW-0479">Metal-binding</keyword>
<accession>A0ABS6BDG6</accession>
<evidence type="ECO:0000256" key="3">
    <source>
        <dbReference type="ARBA" id="ARBA00022842"/>
    </source>
</evidence>
<keyword evidence="6" id="KW-1185">Reference proteome</keyword>
<gene>
    <name evidence="5" type="ORF">KO481_39070</name>
</gene>
<keyword evidence="4" id="KW-0808">Transferase</keyword>
<sequence length="350" mass="36924">MGTATAGFGGLERSSAGGATAVARILARAKLATDPLLRAAVETLPGELRMMGGYHFGWWDERGTPTRAESGKGLRPALVLAAARAAGASAEAALPAAVAVELVHNFTLIHDDVMDHDEMRHGRPTIWKLWGATDAILAGDALQGLAIRLLASEPGVGVGAIARLEQAVIELCLGQFHDCAFETRQDVTLDECLEVVRHKCGSLLGCACVLGALAAEAPPGVIDTMDTFGRELGIAFQLVDDLLGIWGDPARTGKPVGADLVRRKHSLPVVAALSSGTPAGRELAELYRDGRPMDPVTIARATDLVTLAGGKRWVQAESRRYLDSAVSQLANFPASGDLHHLAHAVVHRDR</sequence>
<dbReference type="Gene3D" id="1.10.600.10">
    <property type="entry name" value="Farnesyl Diphosphate Synthase"/>
    <property type="match status" value="1"/>
</dbReference>
<dbReference type="Proteomes" id="UP000733379">
    <property type="component" value="Unassembled WGS sequence"/>
</dbReference>